<gene>
    <name evidence="2" type="ORF">R1flu_023836</name>
</gene>
<feature type="chain" id="PRO_5044762800" description="Secreted protein" evidence="1">
    <location>
        <begin position="21"/>
        <end position="87"/>
    </location>
</feature>
<proteinExistence type="predicted"/>
<dbReference type="AlphaFoldDB" id="A0ABD1XT91"/>
<name>A0ABD1XT91_9MARC</name>
<evidence type="ECO:0000256" key="1">
    <source>
        <dbReference type="SAM" id="SignalP"/>
    </source>
</evidence>
<dbReference type="EMBL" id="JBHFFA010000007">
    <property type="protein sequence ID" value="KAL2612144.1"/>
    <property type="molecule type" value="Genomic_DNA"/>
</dbReference>
<protein>
    <recommendedName>
        <fullName evidence="4">Secreted protein</fullName>
    </recommendedName>
</protein>
<feature type="signal peptide" evidence="1">
    <location>
        <begin position="1"/>
        <end position="20"/>
    </location>
</feature>
<organism evidence="2 3">
    <name type="scientific">Riccia fluitans</name>
    <dbReference type="NCBI Taxonomy" id="41844"/>
    <lineage>
        <taxon>Eukaryota</taxon>
        <taxon>Viridiplantae</taxon>
        <taxon>Streptophyta</taxon>
        <taxon>Embryophyta</taxon>
        <taxon>Marchantiophyta</taxon>
        <taxon>Marchantiopsida</taxon>
        <taxon>Marchantiidae</taxon>
        <taxon>Marchantiales</taxon>
        <taxon>Ricciaceae</taxon>
        <taxon>Riccia</taxon>
    </lineage>
</organism>
<evidence type="ECO:0000313" key="3">
    <source>
        <dbReference type="Proteomes" id="UP001605036"/>
    </source>
</evidence>
<evidence type="ECO:0000313" key="2">
    <source>
        <dbReference type="EMBL" id="KAL2612144.1"/>
    </source>
</evidence>
<keyword evidence="1" id="KW-0732">Signal</keyword>
<reference evidence="2 3" key="1">
    <citation type="submission" date="2024-09" db="EMBL/GenBank/DDBJ databases">
        <title>Chromosome-scale assembly of Riccia fluitans.</title>
        <authorList>
            <person name="Paukszto L."/>
            <person name="Sawicki J."/>
            <person name="Karawczyk K."/>
            <person name="Piernik-Szablinska J."/>
            <person name="Szczecinska M."/>
            <person name="Mazdziarz M."/>
        </authorList>
    </citation>
    <scope>NUCLEOTIDE SEQUENCE [LARGE SCALE GENOMIC DNA]</scope>
    <source>
        <strain evidence="2">Rf_01</strain>
        <tissue evidence="2">Aerial parts of the thallus</tissue>
    </source>
</reference>
<sequence length="87" mass="9190">MRRAGFVVWCLKAAAQLADSRETTVRRFGAPVTMCFTCTVYSSGSIQTSQTSQAQAAVLGSMRSAPYAAEGGGSEPNGHACALWKSR</sequence>
<keyword evidence="3" id="KW-1185">Reference proteome</keyword>
<accession>A0ABD1XT91</accession>
<evidence type="ECO:0008006" key="4">
    <source>
        <dbReference type="Google" id="ProtNLM"/>
    </source>
</evidence>
<comment type="caution">
    <text evidence="2">The sequence shown here is derived from an EMBL/GenBank/DDBJ whole genome shotgun (WGS) entry which is preliminary data.</text>
</comment>
<dbReference type="Proteomes" id="UP001605036">
    <property type="component" value="Unassembled WGS sequence"/>
</dbReference>